<keyword evidence="4" id="KW-1185">Reference proteome</keyword>
<feature type="compositionally biased region" description="Low complexity" evidence="2">
    <location>
        <begin position="318"/>
        <end position="338"/>
    </location>
</feature>
<dbReference type="GO" id="GO:0005737">
    <property type="term" value="C:cytoplasm"/>
    <property type="evidence" value="ECO:0007669"/>
    <property type="project" value="TreeGrafter"/>
</dbReference>
<dbReference type="GO" id="GO:0016460">
    <property type="term" value="C:myosin II complex"/>
    <property type="evidence" value="ECO:0007669"/>
    <property type="project" value="TreeGrafter"/>
</dbReference>
<accession>A0AA88HRB0</accession>
<evidence type="ECO:0000313" key="3">
    <source>
        <dbReference type="EMBL" id="KAK2710416.1"/>
    </source>
</evidence>
<feature type="non-terminal residue" evidence="3">
    <location>
        <position position="1"/>
    </location>
</feature>
<feature type="compositionally biased region" description="Basic and acidic residues" evidence="2">
    <location>
        <begin position="119"/>
        <end position="139"/>
    </location>
</feature>
<feature type="region of interest" description="Disordered" evidence="2">
    <location>
        <begin position="78"/>
        <end position="157"/>
    </location>
</feature>
<organism evidence="3 4">
    <name type="scientific">Artemia franciscana</name>
    <name type="common">Brine shrimp</name>
    <name type="synonym">Artemia sanfranciscana</name>
    <dbReference type="NCBI Taxonomy" id="6661"/>
    <lineage>
        <taxon>Eukaryota</taxon>
        <taxon>Metazoa</taxon>
        <taxon>Ecdysozoa</taxon>
        <taxon>Arthropoda</taxon>
        <taxon>Crustacea</taxon>
        <taxon>Branchiopoda</taxon>
        <taxon>Anostraca</taxon>
        <taxon>Artemiidae</taxon>
        <taxon>Artemia</taxon>
    </lineage>
</organism>
<evidence type="ECO:0000256" key="2">
    <source>
        <dbReference type="SAM" id="MobiDB-lite"/>
    </source>
</evidence>
<feature type="coiled-coil region" evidence="1">
    <location>
        <begin position="880"/>
        <end position="991"/>
    </location>
</feature>
<dbReference type="GO" id="GO:0051015">
    <property type="term" value="F:actin filament binding"/>
    <property type="evidence" value="ECO:0007669"/>
    <property type="project" value="TreeGrafter"/>
</dbReference>
<reference evidence="3" key="1">
    <citation type="submission" date="2023-07" db="EMBL/GenBank/DDBJ databases">
        <title>Chromosome-level genome assembly of Artemia franciscana.</title>
        <authorList>
            <person name="Jo E."/>
        </authorList>
    </citation>
    <scope>NUCLEOTIDE SEQUENCE</scope>
    <source>
        <tissue evidence="3">Whole body</tissue>
    </source>
</reference>
<feature type="compositionally biased region" description="Basic and acidic residues" evidence="2">
    <location>
        <begin position="409"/>
        <end position="429"/>
    </location>
</feature>
<feature type="compositionally biased region" description="Basic and acidic residues" evidence="2">
    <location>
        <begin position="288"/>
        <end position="312"/>
    </location>
</feature>
<feature type="region of interest" description="Disordered" evidence="2">
    <location>
        <begin position="399"/>
        <end position="429"/>
    </location>
</feature>
<feature type="compositionally biased region" description="Polar residues" evidence="2">
    <location>
        <begin position="142"/>
        <end position="151"/>
    </location>
</feature>
<dbReference type="GO" id="GO:0031032">
    <property type="term" value="P:actomyosin structure organization"/>
    <property type="evidence" value="ECO:0007669"/>
    <property type="project" value="TreeGrafter"/>
</dbReference>
<feature type="region of interest" description="Disordered" evidence="2">
    <location>
        <begin position="176"/>
        <end position="371"/>
    </location>
</feature>
<dbReference type="PANTHER" id="PTHR45615">
    <property type="entry name" value="MYOSIN HEAVY CHAIN, NON-MUSCLE"/>
    <property type="match status" value="1"/>
</dbReference>
<feature type="compositionally biased region" description="Basic and acidic residues" evidence="2">
    <location>
        <begin position="361"/>
        <end position="371"/>
    </location>
</feature>
<evidence type="ECO:0000256" key="1">
    <source>
        <dbReference type="SAM" id="Coils"/>
    </source>
</evidence>
<evidence type="ECO:0000313" key="4">
    <source>
        <dbReference type="Proteomes" id="UP001187531"/>
    </source>
</evidence>
<feature type="compositionally biased region" description="Polar residues" evidence="2">
    <location>
        <begin position="225"/>
        <end position="235"/>
    </location>
</feature>
<feature type="compositionally biased region" description="Polar residues" evidence="2">
    <location>
        <begin position="25"/>
        <end position="34"/>
    </location>
</feature>
<dbReference type="EMBL" id="JAVRJZ010000016">
    <property type="protein sequence ID" value="KAK2710416.1"/>
    <property type="molecule type" value="Genomic_DNA"/>
</dbReference>
<dbReference type="AlphaFoldDB" id="A0AA88HRB0"/>
<proteinExistence type="predicted"/>
<feature type="coiled-coil region" evidence="1">
    <location>
        <begin position="798"/>
        <end position="832"/>
    </location>
</feature>
<feature type="compositionally biased region" description="Low complexity" evidence="2">
    <location>
        <begin position="82"/>
        <end position="104"/>
    </location>
</feature>
<dbReference type="GO" id="GO:0032982">
    <property type="term" value="C:myosin filament"/>
    <property type="evidence" value="ECO:0007669"/>
    <property type="project" value="TreeGrafter"/>
</dbReference>
<feature type="compositionally biased region" description="Polar residues" evidence="2">
    <location>
        <begin position="339"/>
        <end position="360"/>
    </location>
</feature>
<name>A0AA88HRB0_ARTSF</name>
<sequence>MRPLPKVSQPPQTSFKPNPFGVQLKSVSRSSQNPKPDFSAAKNNSTGKNVQIKRNPEPDCVQQDARNIKVISEICPVNMTASVSKPKSPSKVTALKRSSSSTRSSEQENGIRPSLSVSRDAEGQKSKKRDKSPLVKAETEVADTTQLQKPSSLPHVEKLMESKCYGKLNTNKEAAEANLIPPSAAKIEGTQPKIQQNESGARYLASDSSSSDCVKNVGKKKRESSPVTKTFTETVQRLRRSQSKEPPVYSNSSVSRRENTPTRTSSFLPKSGDQLTKKREPSPIAKSYADKYDELVERQVESLRTVRDKRSQSGENKVISIRRSPSVPRNSNSRAPSSERFTSRSTSLSRNIKGSSLSRQESLKSEKSTGKNVLHERCFETSVNKSNSVGLENGNLKPRIKAIGSSKNEASEKIDKKKGKNKDDSKRLLSKETVNCDSNVIKEGETLLQTEPNISLAKDDILLIDDLISQPLSFSTKNEKCNQIDSKAFNNFVLTNENSDLNPMVAEKCEKETLTIAADPLCSDAEPSKNLIDVKASESSSPILIKNKLSSLASTSNETKIDAPKYAELTEGETGTFSLRNDSFDCTHENCSEIITPITSSNSRTSFSSIDSGIDTRKHILENNLCKPSTSYENIRSKSVAPTHENESVVINAGMSFLMGSRKRPVGVKHHFSTAPAHKLDKTVSAKLTKSVKEFLSRTDHVMEEWKQVGNYKPRSKSVTAFGETFYDPEDDESEEWAKSERRFSWKAWKKQRSGSSEEFKSAAEDGGSEVLSEDEVSELTNDLAEEHSTAVLATERLEAETTERLKLEKDVKELQEKLNSITSDHDRLELEVLCSRSTSQYLAASVTSEDFDPEADAAIYKQKYERCCRDLEFMKEKLRAQHEDDLDQMVSIKKQLEKKLNDAYEEVEEQRQVAAQWKRKAQRLVQEGNDTKLLLEEQVNRNAILEKKQRKFDSDMQNYQEEIRQEKSVKEKMQKERDFAILEKEQIEHDLQSVQLELEMRGERLSALQREVESLSADEKSDPEVASLRRSKLELENKVKDQEEELDDLA</sequence>
<dbReference type="Proteomes" id="UP001187531">
    <property type="component" value="Unassembled WGS sequence"/>
</dbReference>
<protein>
    <submittedName>
        <fullName evidence="3">Uncharacterized protein</fullName>
    </submittedName>
</protein>
<feature type="region of interest" description="Disordered" evidence="2">
    <location>
        <begin position="1"/>
        <end position="61"/>
    </location>
</feature>
<gene>
    <name evidence="3" type="ORF">QYM36_011813</name>
</gene>
<dbReference type="PANTHER" id="PTHR45615:SF36">
    <property type="entry name" value="MYOSIN HEAVY CHAIN-LIKE, ISOFORM B-RELATED"/>
    <property type="match status" value="1"/>
</dbReference>
<keyword evidence="1" id="KW-0175">Coiled coil</keyword>
<comment type="caution">
    <text evidence="3">The sequence shown here is derived from an EMBL/GenBank/DDBJ whole genome shotgun (WGS) entry which is preliminary data.</text>
</comment>